<organism evidence="9 10">
    <name type="scientific">Caproiciproducens galactitolivorans</name>
    <dbReference type="NCBI Taxonomy" id="642589"/>
    <lineage>
        <taxon>Bacteria</taxon>
        <taxon>Bacillati</taxon>
        <taxon>Bacillota</taxon>
        <taxon>Clostridia</taxon>
        <taxon>Eubacteriales</taxon>
        <taxon>Acutalibacteraceae</taxon>
        <taxon>Caproiciproducens</taxon>
    </lineage>
</organism>
<keyword evidence="1" id="KW-0808">Transferase</keyword>
<dbReference type="GO" id="GO:0006355">
    <property type="term" value="P:regulation of DNA-templated transcription"/>
    <property type="evidence" value="ECO:0007669"/>
    <property type="project" value="InterPro"/>
</dbReference>
<dbReference type="SUPFAM" id="SSF53062">
    <property type="entry name" value="PTS system fructose IIA component-like"/>
    <property type="match status" value="1"/>
</dbReference>
<dbReference type="Proteomes" id="UP000297714">
    <property type="component" value="Unassembled WGS sequence"/>
</dbReference>
<dbReference type="Gene3D" id="3.40.50.510">
    <property type="entry name" value="Phosphotransferase system, mannose-type IIA component"/>
    <property type="match status" value="1"/>
</dbReference>
<dbReference type="Gene3D" id="1.10.1790.10">
    <property type="entry name" value="PRD domain"/>
    <property type="match status" value="2"/>
</dbReference>
<dbReference type="GO" id="GO:0016020">
    <property type="term" value="C:membrane"/>
    <property type="evidence" value="ECO:0007669"/>
    <property type="project" value="InterPro"/>
</dbReference>
<dbReference type="GO" id="GO:0016740">
    <property type="term" value="F:transferase activity"/>
    <property type="evidence" value="ECO:0007669"/>
    <property type="project" value="UniProtKB-KW"/>
</dbReference>
<comment type="caution">
    <text evidence="9">The sequence shown here is derived from an EMBL/GenBank/DDBJ whole genome shotgun (WGS) entry which is preliminary data.</text>
</comment>
<evidence type="ECO:0000256" key="2">
    <source>
        <dbReference type="ARBA" id="ARBA00022741"/>
    </source>
</evidence>
<keyword evidence="2" id="KW-0547">Nucleotide-binding</keyword>
<dbReference type="PROSITE" id="PS51372">
    <property type="entry name" value="PRD_2"/>
    <property type="match status" value="2"/>
</dbReference>
<keyword evidence="10" id="KW-1185">Reference proteome</keyword>
<dbReference type="InterPro" id="IPR004701">
    <property type="entry name" value="PTS_EIIA_man-typ"/>
</dbReference>
<dbReference type="PROSITE" id="PS50045">
    <property type="entry name" value="SIGMA54_INTERACT_4"/>
    <property type="match status" value="1"/>
</dbReference>
<feature type="domain" description="Sigma-54 factor interaction" evidence="6">
    <location>
        <begin position="77"/>
        <end position="311"/>
    </location>
</feature>
<sequence>MKRIDIVRKRLGELSAQGGVTAGELAKDLGLSRANVSSDLNRMCKEGSAEKFGIKPVYYKISSPAAEQNAGSLLDRFVRDNPSLYHCVEQAKAAVLYPPHGMHMLLFGETGVGKSMFAELIYQYARERKCAGKDAPFIVFNCADYANNPQLLVSQLMGTKKGTYTGADTDKPGLLEKADGGFLFLDEVHRLPPQGQEMLFTFIDRGVYRRLGETENERKATVLLICATTEDPDSTLLKTFVRRIPMIIKIPNLSERNMDERLNLISHFFRNESARLGKPISVSVNSMRALLSYCCPNNVGQLKNDILIICAKAYYDYISGKKEDLRVVSFDLPDNIKQGLYLETTHRQIWNRLIGINKRYCVFDSSSKELLLRNNEDAENIYEMIENRTQEMKERGISDEEISKEISNEIRLYYKNFLDISEHPQDFSSITNLVGVEVMAAVDKILMEAQKTLARNFGNNIRYGLAVHIYNSINRVRRGRKIINPQLNLIRKEHAAEFSVALDSLKILNQEFNITMPIDEAGFLAAFFYIAHLDHIKENEKVQVIVVAHGTATASSMAAVANRLLDMNCVIGIDASLDENPQKVYSRLKECLLRLPQKTNVLLLVDMGSLTNFSSDLEEELKIQVKTIPLVSTLHVLEAARKAALGYPLDYVYQETLSVNELLTETSRSMPNKNKLAKMFILTICTTGEGSAQLLKNILDSQLNYHNAVCETVALKLVDTESISTRLASISNIGKIICIVSTFKIDLDVAQFGLTEVLEGNAVQEIQRIIDKENTLVEIGQTLANMLKNTDSHYIFEDIRGVIQQIETQIQRQLLSDVLVGVFCHIACMVDRILGKSPLSKFPDKQAYIEKNSGLFKIVRSSCDRLENKFEIRIPDDEICYIASFFMPENCVSE</sequence>
<keyword evidence="5" id="KW-0175">Coiled coil</keyword>
<dbReference type="PANTHER" id="PTHR32071">
    <property type="entry name" value="TRANSCRIPTIONAL REGULATORY PROTEIN"/>
    <property type="match status" value="1"/>
</dbReference>
<dbReference type="SUPFAM" id="SSF52540">
    <property type="entry name" value="P-loop containing nucleoside triphosphate hydrolases"/>
    <property type="match status" value="1"/>
</dbReference>
<dbReference type="Pfam" id="PF03610">
    <property type="entry name" value="EIIA-man"/>
    <property type="match status" value="1"/>
</dbReference>
<reference evidence="9 10" key="1">
    <citation type="submission" date="2019-04" db="EMBL/GenBank/DDBJ databases">
        <authorList>
            <person name="Poehlein A."/>
            <person name="Bengelsdorf F.R."/>
            <person name="Duerre P."/>
            <person name="Daniel R."/>
        </authorList>
    </citation>
    <scope>NUCLEOTIDE SEQUENCE [LARGE SCALE GENOMIC DNA]</scope>
    <source>
        <strain evidence="9 10">BS-1</strain>
    </source>
</reference>
<dbReference type="RefSeq" id="WP_135658289.1">
    <property type="nucleotide sequence ID" value="NZ_JAJUFJ010000007.1"/>
</dbReference>
<dbReference type="SMART" id="SM00382">
    <property type="entry name" value="AAA"/>
    <property type="match status" value="1"/>
</dbReference>
<dbReference type="InterPro" id="IPR003593">
    <property type="entry name" value="AAA+_ATPase"/>
</dbReference>
<dbReference type="InterPro" id="IPR011991">
    <property type="entry name" value="ArsR-like_HTH"/>
</dbReference>
<dbReference type="PROSITE" id="PS51096">
    <property type="entry name" value="PTS_EIIA_TYPE_4"/>
    <property type="match status" value="1"/>
</dbReference>
<dbReference type="InterPro" id="IPR025662">
    <property type="entry name" value="Sigma_54_int_dom_ATP-bd_1"/>
</dbReference>
<dbReference type="InterPro" id="IPR027417">
    <property type="entry name" value="P-loop_NTPase"/>
</dbReference>
<feature type="domain" description="PTS EIIA type-4" evidence="7">
    <location>
        <begin position="541"/>
        <end position="671"/>
    </location>
</feature>
<proteinExistence type="predicted"/>
<dbReference type="CDD" id="cd00009">
    <property type="entry name" value="AAA"/>
    <property type="match status" value="1"/>
</dbReference>
<dbReference type="PROSITE" id="PS00675">
    <property type="entry name" value="SIGMA54_INTERACT_1"/>
    <property type="match status" value="1"/>
</dbReference>
<dbReference type="InterPro" id="IPR002078">
    <property type="entry name" value="Sigma_54_int"/>
</dbReference>
<dbReference type="CDD" id="cd00090">
    <property type="entry name" value="HTH_ARSR"/>
    <property type="match status" value="1"/>
</dbReference>
<evidence type="ECO:0000256" key="1">
    <source>
        <dbReference type="ARBA" id="ARBA00022679"/>
    </source>
</evidence>
<dbReference type="InterPro" id="IPR036388">
    <property type="entry name" value="WH-like_DNA-bd_sf"/>
</dbReference>
<dbReference type="SUPFAM" id="SSF46785">
    <property type="entry name" value="Winged helix' DNA-binding domain"/>
    <property type="match status" value="1"/>
</dbReference>
<dbReference type="GO" id="GO:0005524">
    <property type="term" value="F:ATP binding"/>
    <property type="evidence" value="ECO:0007669"/>
    <property type="project" value="UniProtKB-KW"/>
</dbReference>
<evidence type="ECO:0000256" key="4">
    <source>
        <dbReference type="ARBA" id="ARBA00023125"/>
    </source>
</evidence>
<keyword evidence="3" id="KW-0067">ATP-binding</keyword>
<evidence type="ECO:0000313" key="10">
    <source>
        <dbReference type="Proteomes" id="UP000297714"/>
    </source>
</evidence>
<dbReference type="Pfam" id="PF00874">
    <property type="entry name" value="PRD"/>
    <property type="match status" value="2"/>
</dbReference>
<dbReference type="InterPro" id="IPR036634">
    <property type="entry name" value="PRD_sf"/>
</dbReference>
<evidence type="ECO:0000259" key="7">
    <source>
        <dbReference type="PROSITE" id="PS51096"/>
    </source>
</evidence>
<dbReference type="InterPro" id="IPR036662">
    <property type="entry name" value="PTS_EIIA_man-typ_sf"/>
</dbReference>
<dbReference type="InterPro" id="IPR036390">
    <property type="entry name" value="WH_DNA-bd_sf"/>
</dbReference>
<evidence type="ECO:0000256" key="5">
    <source>
        <dbReference type="SAM" id="Coils"/>
    </source>
</evidence>
<dbReference type="EMBL" id="SRMQ01000003">
    <property type="protein sequence ID" value="TGJ76867.1"/>
    <property type="molecule type" value="Genomic_DNA"/>
</dbReference>
<dbReference type="GO" id="GO:0003677">
    <property type="term" value="F:DNA binding"/>
    <property type="evidence" value="ECO:0007669"/>
    <property type="project" value="UniProtKB-KW"/>
</dbReference>
<dbReference type="PANTHER" id="PTHR32071:SF38">
    <property type="entry name" value="PSP OPERON TRANSCRIPTIONAL ACTIVATOR"/>
    <property type="match status" value="1"/>
</dbReference>
<gene>
    <name evidence="9" type="primary">norR2</name>
    <name evidence="9" type="ORF">CAGA_09370</name>
</gene>
<dbReference type="SUPFAM" id="SSF63520">
    <property type="entry name" value="PTS-regulatory domain, PRD"/>
    <property type="match status" value="2"/>
</dbReference>
<evidence type="ECO:0000259" key="6">
    <source>
        <dbReference type="PROSITE" id="PS50045"/>
    </source>
</evidence>
<dbReference type="AlphaFoldDB" id="A0A4Z0Y1Y5"/>
<feature type="coiled-coil region" evidence="5">
    <location>
        <begin position="368"/>
        <end position="395"/>
    </location>
</feature>
<dbReference type="Gene3D" id="3.40.50.300">
    <property type="entry name" value="P-loop containing nucleotide triphosphate hydrolases"/>
    <property type="match status" value="1"/>
</dbReference>
<evidence type="ECO:0000313" key="9">
    <source>
        <dbReference type="EMBL" id="TGJ76867.1"/>
    </source>
</evidence>
<keyword evidence="4" id="KW-0238">DNA-binding</keyword>
<dbReference type="InterPro" id="IPR011608">
    <property type="entry name" value="PRD"/>
</dbReference>
<protein>
    <submittedName>
        <fullName evidence="9">Nitric oxide reductase transcription regulator NorR2</fullName>
    </submittedName>
</protein>
<dbReference type="OrthoDB" id="9765164at2"/>
<dbReference type="Pfam" id="PF00158">
    <property type="entry name" value="Sigma54_activat"/>
    <property type="match status" value="1"/>
</dbReference>
<name>A0A4Z0Y1Y5_9FIRM</name>
<evidence type="ECO:0000259" key="8">
    <source>
        <dbReference type="PROSITE" id="PS51372"/>
    </source>
</evidence>
<evidence type="ECO:0000256" key="3">
    <source>
        <dbReference type="ARBA" id="ARBA00022840"/>
    </source>
</evidence>
<accession>A0A4Z0Y1Y5</accession>
<dbReference type="Gene3D" id="1.10.10.10">
    <property type="entry name" value="Winged helix-like DNA-binding domain superfamily/Winged helix DNA-binding domain"/>
    <property type="match status" value="1"/>
</dbReference>
<feature type="domain" description="PRD" evidence="8">
    <location>
        <begin position="433"/>
        <end position="538"/>
    </location>
</feature>
<dbReference type="GO" id="GO:0009401">
    <property type="term" value="P:phosphoenolpyruvate-dependent sugar phosphotransferase system"/>
    <property type="evidence" value="ECO:0007669"/>
    <property type="project" value="InterPro"/>
</dbReference>
<feature type="domain" description="PRD" evidence="8">
    <location>
        <begin position="790"/>
        <end position="894"/>
    </location>
</feature>